<reference evidence="13 14" key="1">
    <citation type="submission" date="2017-10" db="EMBL/GenBank/DDBJ databases">
        <authorList>
            <consortium name="Urmite Genomes"/>
        </authorList>
    </citation>
    <scope>NUCLEOTIDE SEQUENCE [LARGE SCALE GENOMIC DNA]</scope>
    <source>
        <strain evidence="13 14">FB-527</strain>
    </source>
</reference>
<comment type="caution">
    <text evidence="13">The sequence shown here is derived from an EMBL/GenBank/DDBJ whole genome shotgun (WGS) entry which is preliminary data.</text>
</comment>
<dbReference type="SUPFAM" id="SSF46785">
    <property type="entry name" value="Winged helix' DNA-binding domain"/>
    <property type="match status" value="1"/>
</dbReference>
<feature type="binding site" evidence="11">
    <location>
        <position position="95"/>
    </location>
    <ligand>
        <name>Zn(2+)</name>
        <dbReference type="ChEBI" id="CHEBI:29105"/>
    </ligand>
</feature>
<comment type="cofactor">
    <cofactor evidence="12">
        <name>Mn(2+)</name>
        <dbReference type="ChEBI" id="CHEBI:29035"/>
    </cofactor>
    <cofactor evidence="12">
        <name>Fe(2+)</name>
        <dbReference type="ChEBI" id="CHEBI:29033"/>
    </cofactor>
    <text evidence="12">Binds 1 Mn(2+) or Fe(2+) ion per subunit.</text>
</comment>
<dbReference type="CDD" id="cd07153">
    <property type="entry name" value="Fur_like"/>
    <property type="match status" value="1"/>
</dbReference>
<evidence type="ECO:0000256" key="2">
    <source>
        <dbReference type="ARBA" id="ARBA00007957"/>
    </source>
</evidence>
<evidence type="ECO:0000313" key="13">
    <source>
        <dbReference type="EMBL" id="SOJ57550.1"/>
    </source>
</evidence>
<dbReference type="PANTHER" id="PTHR33202">
    <property type="entry name" value="ZINC UPTAKE REGULATION PROTEIN"/>
    <property type="match status" value="1"/>
</dbReference>
<keyword evidence="7 11" id="KW-0862">Zinc</keyword>
<keyword evidence="4" id="KW-0963">Cytoplasm</keyword>
<dbReference type="Proteomes" id="UP000554965">
    <property type="component" value="Unassembled WGS sequence"/>
</dbReference>
<evidence type="ECO:0000256" key="9">
    <source>
        <dbReference type="ARBA" id="ARBA00023125"/>
    </source>
</evidence>
<evidence type="ECO:0000256" key="10">
    <source>
        <dbReference type="ARBA" id="ARBA00023163"/>
    </source>
</evidence>
<accession>A0A7Z7NC57</accession>
<evidence type="ECO:0000256" key="3">
    <source>
        <dbReference type="ARBA" id="ARBA00011738"/>
    </source>
</evidence>
<keyword evidence="5" id="KW-0678">Repressor</keyword>
<comment type="similarity">
    <text evidence="2">Belongs to the Fur family.</text>
</comment>
<evidence type="ECO:0000256" key="7">
    <source>
        <dbReference type="ARBA" id="ARBA00022833"/>
    </source>
</evidence>
<dbReference type="Gene3D" id="3.30.1490.190">
    <property type="match status" value="1"/>
</dbReference>
<dbReference type="GO" id="GO:0008270">
    <property type="term" value="F:zinc ion binding"/>
    <property type="evidence" value="ECO:0007669"/>
    <property type="project" value="TreeGrafter"/>
</dbReference>
<evidence type="ECO:0000256" key="5">
    <source>
        <dbReference type="ARBA" id="ARBA00022491"/>
    </source>
</evidence>
<comment type="subunit">
    <text evidence="3">Homodimer.</text>
</comment>
<keyword evidence="8" id="KW-0805">Transcription regulation</keyword>
<dbReference type="PANTHER" id="PTHR33202:SF2">
    <property type="entry name" value="FERRIC UPTAKE REGULATION PROTEIN"/>
    <property type="match status" value="1"/>
</dbReference>
<evidence type="ECO:0000256" key="12">
    <source>
        <dbReference type="PIRSR" id="PIRSR602481-2"/>
    </source>
</evidence>
<evidence type="ECO:0000256" key="6">
    <source>
        <dbReference type="ARBA" id="ARBA00022723"/>
    </source>
</evidence>
<name>A0A7Z7NC57_9MYCO</name>
<organism evidence="13 14">
    <name type="scientific">Mycobacterium simulans</name>
    <dbReference type="NCBI Taxonomy" id="627089"/>
    <lineage>
        <taxon>Bacteria</taxon>
        <taxon>Bacillati</taxon>
        <taxon>Actinomycetota</taxon>
        <taxon>Actinomycetes</taxon>
        <taxon>Mycobacteriales</taxon>
        <taxon>Mycobacteriaceae</taxon>
        <taxon>Mycobacterium</taxon>
    </lineage>
</organism>
<sequence>MPAPAVGQRRRSTVRRQAVLDALRTSDNFRSARQLYVEMCQQQDAIRVALTTIYRILHALADERIAEAQRAEDGEILYRLRVGTEHQHYLLCRRCGRAVAFTPTELEERTSELTARYHYADVAHHIDIYGTCPRCLSD</sequence>
<dbReference type="GO" id="GO:1900376">
    <property type="term" value="P:regulation of secondary metabolite biosynthetic process"/>
    <property type="evidence" value="ECO:0007669"/>
    <property type="project" value="TreeGrafter"/>
</dbReference>
<evidence type="ECO:0000256" key="4">
    <source>
        <dbReference type="ARBA" id="ARBA00022490"/>
    </source>
</evidence>
<keyword evidence="12" id="KW-0408">Iron</keyword>
<proteinExistence type="inferred from homology"/>
<comment type="subcellular location">
    <subcellularLocation>
        <location evidence="1">Cytoplasm</location>
    </subcellularLocation>
</comment>
<dbReference type="InterPro" id="IPR036390">
    <property type="entry name" value="WH_DNA-bd_sf"/>
</dbReference>
<feature type="binding site" evidence="11">
    <location>
        <position position="92"/>
    </location>
    <ligand>
        <name>Zn(2+)</name>
        <dbReference type="ChEBI" id="CHEBI:29105"/>
    </ligand>
</feature>
<feature type="binding site" evidence="11">
    <location>
        <position position="132"/>
    </location>
    <ligand>
        <name>Zn(2+)</name>
        <dbReference type="ChEBI" id="CHEBI:29105"/>
    </ligand>
</feature>
<dbReference type="AlphaFoldDB" id="A0A7Z7NC57"/>
<evidence type="ECO:0000313" key="14">
    <source>
        <dbReference type="Proteomes" id="UP000554965"/>
    </source>
</evidence>
<keyword evidence="9" id="KW-0238">DNA-binding</keyword>
<feature type="binding site" evidence="11">
    <location>
        <position position="135"/>
    </location>
    <ligand>
        <name>Zn(2+)</name>
        <dbReference type="ChEBI" id="CHEBI:29105"/>
    </ligand>
</feature>
<evidence type="ECO:0000256" key="1">
    <source>
        <dbReference type="ARBA" id="ARBA00004496"/>
    </source>
</evidence>
<keyword evidence="14" id="KW-1185">Reference proteome</keyword>
<dbReference type="EMBL" id="OCTY01000002">
    <property type="protein sequence ID" value="SOJ57550.1"/>
    <property type="molecule type" value="Genomic_DNA"/>
</dbReference>
<dbReference type="GO" id="GO:0045892">
    <property type="term" value="P:negative regulation of DNA-templated transcription"/>
    <property type="evidence" value="ECO:0007669"/>
    <property type="project" value="TreeGrafter"/>
</dbReference>
<dbReference type="Gene3D" id="1.10.10.10">
    <property type="entry name" value="Winged helix-like DNA-binding domain superfamily/Winged helix DNA-binding domain"/>
    <property type="match status" value="1"/>
</dbReference>
<dbReference type="InterPro" id="IPR043135">
    <property type="entry name" value="Fur_C"/>
</dbReference>
<gene>
    <name evidence="13" type="primary">zur_2</name>
    <name evidence="13" type="ORF">MSIMFB_05028</name>
</gene>
<dbReference type="Pfam" id="PF01475">
    <property type="entry name" value="FUR"/>
    <property type="match status" value="1"/>
</dbReference>
<dbReference type="GO" id="GO:0005829">
    <property type="term" value="C:cytosol"/>
    <property type="evidence" value="ECO:0007669"/>
    <property type="project" value="TreeGrafter"/>
</dbReference>
<protein>
    <submittedName>
        <fullName evidence="13">Zinc uptake regulation protein</fullName>
    </submittedName>
</protein>
<feature type="binding site" evidence="12">
    <location>
        <position position="107"/>
    </location>
    <ligand>
        <name>Fe cation</name>
        <dbReference type="ChEBI" id="CHEBI:24875"/>
    </ligand>
</feature>
<feature type="binding site" evidence="12">
    <location>
        <position position="124"/>
    </location>
    <ligand>
        <name>Fe cation</name>
        <dbReference type="ChEBI" id="CHEBI:24875"/>
    </ligand>
</feature>
<evidence type="ECO:0000256" key="11">
    <source>
        <dbReference type="PIRSR" id="PIRSR602481-1"/>
    </source>
</evidence>
<evidence type="ECO:0000256" key="8">
    <source>
        <dbReference type="ARBA" id="ARBA00023015"/>
    </source>
</evidence>
<keyword evidence="6 11" id="KW-0479">Metal-binding</keyword>
<dbReference type="InterPro" id="IPR036388">
    <property type="entry name" value="WH-like_DNA-bd_sf"/>
</dbReference>
<dbReference type="GO" id="GO:0000976">
    <property type="term" value="F:transcription cis-regulatory region binding"/>
    <property type="evidence" value="ECO:0007669"/>
    <property type="project" value="TreeGrafter"/>
</dbReference>
<comment type="cofactor">
    <cofactor evidence="11">
        <name>Zn(2+)</name>
        <dbReference type="ChEBI" id="CHEBI:29105"/>
    </cofactor>
    <text evidence="11">Binds 1 zinc ion per subunit.</text>
</comment>
<keyword evidence="10" id="KW-0804">Transcription</keyword>
<dbReference type="InterPro" id="IPR002481">
    <property type="entry name" value="FUR"/>
</dbReference>
<dbReference type="GO" id="GO:0003700">
    <property type="term" value="F:DNA-binding transcription factor activity"/>
    <property type="evidence" value="ECO:0007669"/>
    <property type="project" value="InterPro"/>
</dbReference>